<keyword evidence="11" id="KW-0408">Iron</keyword>
<dbReference type="GO" id="GO:0003700">
    <property type="term" value="F:DNA-binding transcription factor activity"/>
    <property type="evidence" value="ECO:0007669"/>
    <property type="project" value="InterPro"/>
</dbReference>
<dbReference type="Proteomes" id="UP000271125">
    <property type="component" value="Unassembled WGS sequence"/>
</dbReference>
<dbReference type="InterPro" id="IPR036390">
    <property type="entry name" value="WH_DNA-bd_sf"/>
</dbReference>
<reference evidence="12 13" key="1">
    <citation type="submission" date="2018-06" db="EMBL/GenBank/DDBJ databases">
        <title>Extensive metabolic versatility and redundancy in microbially diverse, dynamic hydrothermal sediments.</title>
        <authorList>
            <person name="Dombrowski N."/>
            <person name="Teske A."/>
            <person name="Baker B.J."/>
        </authorList>
    </citation>
    <scope>NUCLEOTIDE SEQUENCE [LARGE SCALE GENOMIC DNA]</scope>
    <source>
        <strain evidence="12">B10_G13</strain>
    </source>
</reference>
<dbReference type="AlphaFoldDB" id="A0A660SQL4"/>
<accession>A0A660SQL4</accession>
<feature type="binding site" evidence="10">
    <location>
        <position position="131"/>
    </location>
    <ligand>
        <name>Zn(2+)</name>
        <dbReference type="ChEBI" id="CHEBI:29105"/>
    </ligand>
</feature>
<keyword evidence="8" id="KW-0238">DNA-binding</keyword>
<comment type="cofactor">
    <cofactor evidence="10">
        <name>Zn(2+)</name>
        <dbReference type="ChEBI" id="CHEBI:29105"/>
    </cofactor>
    <text evidence="10">Binds 1 zinc ion per subunit.</text>
</comment>
<feature type="binding site" evidence="11">
    <location>
        <position position="120"/>
    </location>
    <ligand>
        <name>Fe cation</name>
        <dbReference type="ChEBI" id="CHEBI:24875"/>
    </ligand>
</feature>
<proteinExistence type="inferred from homology"/>
<keyword evidence="5 10" id="KW-0479">Metal-binding</keyword>
<evidence type="ECO:0000313" key="12">
    <source>
        <dbReference type="EMBL" id="RKX72401.1"/>
    </source>
</evidence>
<evidence type="ECO:0000256" key="6">
    <source>
        <dbReference type="ARBA" id="ARBA00022833"/>
    </source>
</evidence>
<comment type="subcellular location">
    <subcellularLocation>
        <location evidence="1">Cytoplasm</location>
    </subcellularLocation>
</comment>
<comment type="cofactor">
    <cofactor evidence="11">
        <name>Mn(2+)</name>
        <dbReference type="ChEBI" id="CHEBI:29035"/>
    </cofactor>
    <cofactor evidence="11">
        <name>Fe(2+)</name>
        <dbReference type="ChEBI" id="CHEBI:29033"/>
    </cofactor>
    <text evidence="11">Binds 1 Mn(2+) or Fe(2+) ion per subunit.</text>
</comment>
<evidence type="ECO:0000313" key="13">
    <source>
        <dbReference type="Proteomes" id="UP000271125"/>
    </source>
</evidence>
<dbReference type="Gene3D" id="1.10.10.10">
    <property type="entry name" value="Winged helix-like DNA-binding domain superfamily/Winged helix DNA-binding domain"/>
    <property type="match status" value="1"/>
</dbReference>
<evidence type="ECO:0000256" key="1">
    <source>
        <dbReference type="ARBA" id="ARBA00004496"/>
    </source>
</evidence>
<dbReference type="Gene3D" id="3.30.1490.190">
    <property type="match status" value="1"/>
</dbReference>
<dbReference type="PANTHER" id="PTHR33202:SF8">
    <property type="entry name" value="PEROXIDE-RESPONSIVE REPRESSOR PERR"/>
    <property type="match status" value="1"/>
</dbReference>
<evidence type="ECO:0000256" key="8">
    <source>
        <dbReference type="ARBA" id="ARBA00023125"/>
    </source>
</evidence>
<dbReference type="FunFam" id="1.10.10.10:FF:000007">
    <property type="entry name" value="Ferric uptake regulation protein"/>
    <property type="match status" value="1"/>
</dbReference>
<dbReference type="GO" id="GO:0008270">
    <property type="term" value="F:zinc ion binding"/>
    <property type="evidence" value="ECO:0007669"/>
    <property type="project" value="TreeGrafter"/>
</dbReference>
<evidence type="ECO:0000256" key="11">
    <source>
        <dbReference type="PIRSR" id="PIRSR602481-2"/>
    </source>
</evidence>
<evidence type="ECO:0000256" key="3">
    <source>
        <dbReference type="ARBA" id="ARBA00022490"/>
    </source>
</evidence>
<feature type="binding site" evidence="10">
    <location>
        <position position="94"/>
    </location>
    <ligand>
        <name>Zn(2+)</name>
        <dbReference type="ChEBI" id="CHEBI:29105"/>
    </ligand>
</feature>
<organism evidence="12 13">
    <name type="scientific">candidate division TA06 bacterium</name>
    <dbReference type="NCBI Taxonomy" id="2250710"/>
    <lineage>
        <taxon>Bacteria</taxon>
        <taxon>Bacteria division TA06</taxon>
    </lineage>
</organism>
<dbReference type="GO" id="GO:0000976">
    <property type="term" value="F:transcription cis-regulatory region binding"/>
    <property type="evidence" value="ECO:0007669"/>
    <property type="project" value="TreeGrafter"/>
</dbReference>
<feature type="binding site" evidence="10">
    <location>
        <position position="128"/>
    </location>
    <ligand>
        <name>Zn(2+)</name>
        <dbReference type="ChEBI" id="CHEBI:29105"/>
    </ligand>
</feature>
<keyword evidence="4" id="KW-0678">Repressor</keyword>
<dbReference type="GO" id="GO:0045892">
    <property type="term" value="P:negative regulation of DNA-templated transcription"/>
    <property type="evidence" value="ECO:0007669"/>
    <property type="project" value="TreeGrafter"/>
</dbReference>
<keyword evidence="9" id="KW-0804">Transcription</keyword>
<dbReference type="InterPro" id="IPR036388">
    <property type="entry name" value="WH-like_DNA-bd_sf"/>
</dbReference>
<dbReference type="InterPro" id="IPR043135">
    <property type="entry name" value="Fur_C"/>
</dbReference>
<dbReference type="EMBL" id="QNBD01000024">
    <property type="protein sequence ID" value="RKX72401.1"/>
    <property type="molecule type" value="Genomic_DNA"/>
</dbReference>
<evidence type="ECO:0000256" key="4">
    <source>
        <dbReference type="ARBA" id="ARBA00022491"/>
    </source>
</evidence>
<dbReference type="Pfam" id="PF01475">
    <property type="entry name" value="FUR"/>
    <property type="match status" value="1"/>
</dbReference>
<dbReference type="CDD" id="cd07153">
    <property type="entry name" value="Fur_like"/>
    <property type="match status" value="1"/>
</dbReference>
<dbReference type="PANTHER" id="PTHR33202">
    <property type="entry name" value="ZINC UPTAKE REGULATION PROTEIN"/>
    <property type="match status" value="1"/>
</dbReference>
<dbReference type="GO" id="GO:0005737">
    <property type="term" value="C:cytoplasm"/>
    <property type="evidence" value="ECO:0007669"/>
    <property type="project" value="UniProtKB-SubCell"/>
</dbReference>
<dbReference type="SUPFAM" id="SSF46785">
    <property type="entry name" value="Winged helix' DNA-binding domain"/>
    <property type="match status" value="1"/>
</dbReference>
<evidence type="ECO:0000256" key="7">
    <source>
        <dbReference type="ARBA" id="ARBA00023015"/>
    </source>
</evidence>
<feature type="binding site" evidence="10">
    <location>
        <position position="91"/>
    </location>
    <ligand>
        <name>Zn(2+)</name>
        <dbReference type="ChEBI" id="CHEBI:29105"/>
    </ligand>
</feature>
<dbReference type="GO" id="GO:1900376">
    <property type="term" value="P:regulation of secondary metabolite biosynthetic process"/>
    <property type="evidence" value="ECO:0007669"/>
    <property type="project" value="TreeGrafter"/>
</dbReference>
<dbReference type="InterPro" id="IPR002481">
    <property type="entry name" value="FUR"/>
</dbReference>
<comment type="caution">
    <text evidence="12">The sequence shown here is derived from an EMBL/GenBank/DDBJ whole genome shotgun (WGS) entry which is preliminary data.</text>
</comment>
<sequence length="138" mass="15966">MNDIASYLKDNGIQPSVQRIKIFEYLAKYKSHPTVDEIYSNLFKKIPTLSKTTVYNTLNLFIKKRIVIGLTIEDNELRYDIKGEAHAHFKCIKCGKLIDVEPNCDLFKKKEVCGNRIIEHHIYFKGICKECLKKIGGN</sequence>
<keyword evidence="6 10" id="KW-0862">Zinc</keyword>
<evidence type="ECO:0000256" key="10">
    <source>
        <dbReference type="PIRSR" id="PIRSR602481-1"/>
    </source>
</evidence>
<keyword evidence="3" id="KW-0963">Cytoplasm</keyword>
<name>A0A660SQL4_UNCT6</name>
<keyword evidence="7" id="KW-0805">Transcription regulation</keyword>
<evidence type="ECO:0000256" key="2">
    <source>
        <dbReference type="ARBA" id="ARBA00007957"/>
    </source>
</evidence>
<evidence type="ECO:0000256" key="5">
    <source>
        <dbReference type="ARBA" id="ARBA00022723"/>
    </source>
</evidence>
<comment type="similarity">
    <text evidence="2">Belongs to the Fur family.</text>
</comment>
<gene>
    <name evidence="12" type="ORF">DRP43_00870</name>
</gene>
<evidence type="ECO:0000256" key="9">
    <source>
        <dbReference type="ARBA" id="ARBA00023163"/>
    </source>
</evidence>
<protein>
    <submittedName>
        <fullName evidence="12">Transcriptional repressor</fullName>
    </submittedName>
</protein>